<comment type="cofactor">
    <cofactor evidence="4">
        <name>Mg(2+)</name>
        <dbReference type="ChEBI" id="CHEBI:18420"/>
    </cofactor>
</comment>
<organism evidence="5 6">
    <name type="scientific">Apilactobacillus apisilvae</name>
    <dbReference type="NCBI Taxonomy" id="2923364"/>
    <lineage>
        <taxon>Bacteria</taxon>
        <taxon>Bacillati</taxon>
        <taxon>Bacillota</taxon>
        <taxon>Bacilli</taxon>
        <taxon>Lactobacillales</taxon>
        <taxon>Lactobacillaceae</taxon>
        <taxon>Apilactobacillus</taxon>
    </lineage>
</organism>
<sequence>MDKKNIRKQIIGLLKNKNHKSYYEHKLYKKLFNSLEWKNSDSIAITISLKFEIDTRPIIRKAFLDNKEVFVPKVISKEEMVFINCTEDTKFKKSSFDIYEPLFTFKANISDIDLLIVPGLAFSLDNNRLGFGGGFYDRILKKYNGYTLSLCFKEQIYQKALWKVDDFDQKVKRIIY</sequence>
<keyword evidence="5" id="KW-0436">Ligase</keyword>
<dbReference type="EMBL" id="CP093362">
    <property type="protein sequence ID" value="UQS85299.1"/>
    <property type="molecule type" value="Genomic_DNA"/>
</dbReference>
<dbReference type="GO" id="GO:0030272">
    <property type="term" value="F:5-formyltetrahydrofolate cyclo-ligase activity"/>
    <property type="evidence" value="ECO:0007669"/>
    <property type="project" value="UniProtKB-EC"/>
</dbReference>
<evidence type="ECO:0000313" key="5">
    <source>
        <dbReference type="EMBL" id="UQS85299.1"/>
    </source>
</evidence>
<keyword evidence="2 4" id="KW-0547">Nucleotide-binding</keyword>
<dbReference type="InterPro" id="IPR024185">
    <property type="entry name" value="FTHF_cligase-like_sf"/>
</dbReference>
<evidence type="ECO:0000256" key="3">
    <source>
        <dbReference type="ARBA" id="ARBA00022840"/>
    </source>
</evidence>
<reference evidence="5 6" key="1">
    <citation type="journal article" date="2022" name="Int. J. Syst. Evol. Microbiol.">
        <title>Apilactobacillus apisilvae sp. nov., Nicolia spurrieriana gen. nov. sp. nov., Bombilactobacillus folatiphilus sp. nov. and Bombilactobacillus thymidiniphilus sp. nov., four new lactic acid bacterial isolates from stingless bees Tetragonula carbonaria and Austroplebeia australis.</title>
        <authorList>
            <person name="Oliphant S.A."/>
            <person name="Watson-Haigh N.S."/>
            <person name="Sumby K.M."/>
            <person name="Gardner J."/>
            <person name="Groom S."/>
            <person name="Jiranek V."/>
        </authorList>
    </citation>
    <scope>NUCLEOTIDE SEQUENCE [LARGE SCALE GENOMIC DNA]</scope>
    <source>
        <strain evidence="5 6">SG5_A10</strain>
    </source>
</reference>
<dbReference type="InterPro" id="IPR002698">
    <property type="entry name" value="FTHF_cligase"/>
</dbReference>
<dbReference type="RefSeq" id="WP_249511276.1">
    <property type="nucleotide sequence ID" value="NZ_CP093362.1"/>
</dbReference>
<evidence type="ECO:0000256" key="2">
    <source>
        <dbReference type="ARBA" id="ARBA00022741"/>
    </source>
</evidence>
<dbReference type="NCBIfam" id="TIGR02727">
    <property type="entry name" value="MTHFS_bact"/>
    <property type="match status" value="1"/>
</dbReference>
<dbReference type="PANTHER" id="PTHR23407">
    <property type="entry name" value="ATPASE INHIBITOR/5-FORMYLTETRAHYDROFOLATE CYCLO-LIGASE"/>
    <property type="match status" value="1"/>
</dbReference>
<dbReference type="Pfam" id="PF01812">
    <property type="entry name" value="5-FTHF_cyc-lig"/>
    <property type="match status" value="1"/>
</dbReference>
<dbReference type="PIRSF" id="PIRSF006806">
    <property type="entry name" value="FTHF_cligase"/>
    <property type="match status" value="1"/>
</dbReference>
<gene>
    <name evidence="5" type="ORF">MOO46_01535</name>
</gene>
<keyword evidence="4" id="KW-0460">Magnesium</keyword>
<comment type="catalytic activity">
    <reaction evidence="4">
        <text>(6S)-5-formyl-5,6,7,8-tetrahydrofolate + ATP = (6R)-5,10-methenyltetrahydrofolate + ADP + phosphate</text>
        <dbReference type="Rhea" id="RHEA:10488"/>
        <dbReference type="ChEBI" id="CHEBI:30616"/>
        <dbReference type="ChEBI" id="CHEBI:43474"/>
        <dbReference type="ChEBI" id="CHEBI:57455"/>
        <dbReference type="ChEBI" id="CHEBI:57457"/>
        <dbReference type="ChEBI" id="CHEBI:456216"/>
        <dbReference type="EC" id="6.3.3.2"/>
    </reaction>
</comment>
<dbReference type="EC" id="6.3.3.2" evidence="4"/>
<accession>A0ABY4PII0</accession>
<dbReference type="SUPFAM" id="SSF100950">
    <property type="entry name" value="NagB/RpiA/CoA transferase-like"/>
    <property type="match status" value="1"/>
</dbReference>
<dbReference type="Proteomes" id="UP000831859">
    <property type="component" value="Chromosome"/>
</dbReference>
<protein>
    <recommendedName>
        <fullName evidence="4">5-formyltetrahydrofolate cyclo-ligase</fullName>
        <ecNumber evidence="4">6.3.3.2</ecNumber>
    </recommendedName>
</protein>
<evidence type="ECO:0000313" key="6">
    <source>
        <dbReference type="Proteomes" id="UP000831859"/>
    </source>
</evidence>
<keyword evidence="6" id="KW-1185">Reference proteome</keyword>
<keyword evidence="3 4" id="KW-0067">ATP-binding</keyword>
<evidence type="ECO:0000256" key="4">
    <source>
        <dbReference type="RuleBase" id="RU361279"/>
    </source>
</evidence>
<dbReference type="PANTHER" id="PTHR23407:SF1">
    <property type="entry name" value="5-FORMYLTETRAHYDROFOLATE CYCLO-LIGASE"/>
    <property type="match status" value="1"/>
</dbReference>
<proteinExistence type="inferred from homology"/>
<keyword evidence="4" id="KW-0479">Metal-binding</keyword>
<dbReference type="InterPro" id="IPR037171">
    <property type="entry name" value="NagB/RpiA_transferase-like"/>
</dbReference>
<comment type="similarity">
    <text evidence="1 4">Belongs to the 5-formyltetrahydrofolate cyclo-ligase family.</text>
</comment>
<name>A0ABY4PII0_9LACO</name>
<evidence type="ECO:0000256" key="1">
    <source>
        <dbReference type="ARBA" id="ARBA00010638"/>
    </source>
</evidence>
<dbReference type="Gene3D" id="3.40.50.10420">
    <property type="entry name" value="NagB/RpiA/CoA transferase-like"/>
    <property type="match status" value="1"/>
</dbReference>